<sequence>MLGDDYNLIDILGTGTFSSVYLPRMGQLALVGEELADFVTPYIFESSPSFINGTMQPYQLQGLN</sequence>
<evidence type="ECO:0000313" key="1">
    <source>
        <dbReference type="EMBL" id="KAF5314102.1"/>
    </source>
</evidence>
<reference evidence="1 2" key="1">
    <citation type="journal article" date="2020" name="ISME J.">
        <title>Uncovering the hidden diversity of litter-decomposition mechanisms in mushroom-forming fungi.</title>
        <authorList>
            <person name="Floudas D."/>
            <person name="Bentzer J."/>
            <person name="Ahren D."/>
            <person name="Johansson T."/>
            <person name="Persson P."/>
            <person name="Tunlid A."/>
        </authorList>
    </citation>
    <scope>NUCLEOTIDE SEQUENCE [LARGE SCALE GENOMIC DNA]</scope>
    <source>
        <strain evidence="1 2">CBS 175.51</strain>
    </source>
</reference>
<organism evidence="1 2">
    <name type="scientific">Ephemerocybe angulata</name>
    <dbReference type="NCBI Taxonomy" id="980116"/>
    <lineage>
        <taxon>Eukaryota</taxon>
        <taxon>Fungi</taxon>
        <taxon>Dikarya</taxon>
        <taxon>Basidiomycota</taxon>
        <taxon>Agaricomycotina</taxon>
        <taxon>Agaricomycetes</taxon>
        <taxon>Agaricomycetidae</taxon>
        <taxon>Agaricales</taxon>
        <taxon>Agaricineae</taxon>
        <taxon>Psathyrellaceae</taxon>
        <taxon>Ephemerocybe</taxon>
    </lineage>
</organism>
<evidence type="ECO:0000313" key="2">
    <source>
        <dbReference type="Proteomes" id="UP000541558"/>
    </source>
</evidence>
<dbReference type="Proteomes" id="UP000541558">
    <property type="component" value="Unassembled WGS sequence"/>
</dbReference>
<keyword evidence="2" id="KW-1185">Reference proteome</keyword>
<dbReference type="EMBL" id="JAACJK010000222">
    <property type="protein sequence ID" value="KAF5314102.1"/>
    <property type="molecule type" value="Genomic_DNA"/>
</dbReference>
<name>A0A8H5AZZ7_9AGAR</name>
<comment type="caution">
    <text evidence="1">The sequence shown here is derived from an EMBL/GenBank/DDBJ whole genome shotgun (WGS) entry which is preliminary data.</text>
</comment>
<gene>
    <name evidence="1" type="ORF">D9611_006956</name>
</gene>
<accession>A0A8H5AZZ7</accession>
<protein>
    <submittedName>
        <fullName evidence="1">Uncharacterized protein</fullName>
    </submittedName>
</protein>
<proteinExistence type="predicted"/>
<dbReference type="AlphaFoldDB" id="A0A8H5AZZ7"/>